<keyword evidence="1 3" id="KW-0413">Isomerase</keyword>
<dbReference type="Proteomes" id="UP000295504">
    <property type="component" value="Unassembled WGS sequence"/>
</dbReference>
<keyword evidence="4" id="KW-1185">Reference proteome</keyword>
<keyword evidence="1" id="KW-0697">Rotamase</keyword>
<dbReference type="InterPro" id="IPR027304">
    <property type="entry name" value="Trigger_fact/SurA_dom_sf"/>
</dbReference>
<dbReference type="GO" id="GO:0003755">
    <property type="term" value="F:peptidyl-prolyl cis-trans isomerase activity"/>
    <property type="evidence" value="ECO:0007669"/>
    <property type="project" value="UniProtKB-KW"/>
</dbReference>
<dbReference type="PANTHER" id="PTHR47245:SF2">
    <property type="entry name" value="PEPTIDYL-PROLYL CIS-TRANS ISOMERASE HP_0175-RELATED"/>
    <property type="match status" value="1"/>
</dbReference>
<evidence type="ECO:0000259" key="2">
    <source>
        <dbReference type="PROSITE" id="PS50198"/>
    </source>
</evidence>
<dbReference type="InterPro" id="IPR050245">
    <property type="entry name" value="PrsA_foldase"/>
</dbReference>
<evidence type="ECO:0000313" key="3">
    <source>
        <dbReference type="EMBL" id="TCQ03095.1"/>
    </source>
</evidence>
<dbReference type="SUPFAM" id="SSF54534">
    <property type="entry name" value="FKBP-like"/>
    <property type="match status" value="1"/>
</dbReference>
<evidence type="ECO:0000313" key="4">
    <source>
        <dbReference type="Proteomes" id="UP000295504"/>
    </source>
</evidence>
<dbReference type="InterPro" id="IPR000297">
    <property type="entry name" value="PPIase_PpiC"/>
</dbReference>
<dbReference type="InterPro" id="IPR023058">
    <property type="entry name" value="PPIase_PpiC_CS"/>
</dbReference>
<protein>
    <submittedName>
        <fullName evidence="3">Peptidyl-prolyl cis-trans isomerase C</fullName>
    </submittedName>
</protein>
<organism evidence="3 4">
    <name type="scientific">Serpentinicella alkaliphila</name>
    <dbReference type="NCBI Taxonomy" id="1734049"/>
    <lineage>
        <taxon>Bacteria</taxon>
        <taxon>Bacillati</taxon>
        <taxon>Bacillota</taxon>
        <taxon>Clostridia</taxon>
        <taxon>Peptostreptococcales</taxon>
        <taxon>Natronincolaceae</taxon>
        <taxon>Serpentinicella</taxon>
    </lineage>
</organism>
<sequence length="249" mass="28314">MSNSQVVATVGGREITRLDVELLLRSMDPQKAAQFKSPEGINRVIEELVNQELFYLYAKENNIEEEEQYKLELEKIISTFLKQYTISKVVGQATVAGSEIEAFYNENKEKFVNPESVEASHILVEDEDKALEILKEINDGLSFEEAATQYSSCPSSAQGGNLGVFGRGRMVPEFEEAAFNMEKNAVSAPVQTQFGFHLIKVVEKNEKTERPLEEVKNQIRQHLVAEKQQTIYYDTVESLKEKYSVKIFE</sequence>
<proteinExistence type="predicted"/>
<dbReference type="Pfam" id="PF13616">
    <property type="entry name" value="Rotamase_3"/>
    <property type="match status" value="1"/>
</dbReference>
<dbReference type="EMBL" id="SLYC01000011">
    <property type="protein sequence ID" value="TCQ03095.1"/>
    <property type="molecule type" value="Genomic_DNA"/>
</dbReference>
<dbReference type="Gene3D" id="1.10.8.1040">
    <property type="match status" value="1"/>
</dbReference>
<dbReference type="InterPro" id="IPR046357">
    <property type="entry name" value="PPIase_dom_sf"/>
</dbReference>
<accession>A0A4R2TP76</accession>
<gene>
    <name evidence="3" type="ORF">EDD79_101159</name>
</gene>
<reference evidence="3 4" key="1">
    <citation type="submission" date="2019-03" db="EMBL/GenBank/DDBJ databases">
        <title>Genomic Encyclopedia of Type Strains, Phase IV (KMG-IV): sequencing the most valuable type-strain genomes for metagenomic binning, comparative biology and taxonomic classification.</title>
        <authorList>
            <person name="Goeker M."/>
        </authorList>
    </citation>
    <scope>NUCLEOTIDE SEQUENCE [LARGE SCALE GENOMIC DNA]</scope>
    <source>
        <strain evidence="3 4">DSM 100013</strain>
    </source>
</reference>
<feature type="domain" description="PpiC" evidence="2">
    <location>
        <begin position="114"/>
        <end position="203"/>
    </location>
</feature>
<dbReference type="PANTHER" id="PTHR47245">
    <property type="entry name" value="PEPTIDYLPROLYL ISOMERASE"/>
    <property type="match status" value="1"/>
</dbReference>
<dbReference type="SUPFAM" id="SSF109998">
    <property type="entry name" value="Triger factor/SurA peptide-binding domain-like"/>
    <property type="match status" value="1"/>
</dbReference>
<dbReference type="OrthoDB" id="14196at2"/>
<dbReference type="RefSeq" id="WP_132848161.1">
    <property type="nucleotide sequence ID" value="NZ_CP058648.1"/>
</dbReference>
<evidence type="ECO:0000256" key="1">
    <source>
        <dbReference type="PROSITE-ProRule" id="PRU00278"/>
    </source>
</evidence>
<dbReference type="PROSITE" id="PS01096">
    <property type="entry name" value="PPIC_PPIASE_1"/>
    <property type="match status" value="1"/>
</dbReference>
<comment type="caution">
    <text evidence="3">The sequence shown here is derived from an EMBL/GenBank/DDBJ whole genome shotgun (WGS) entry which is preliminary data.</text>
</comment>
<dbReference type="Gene3D" id="3.10.50.40">
    <property type="match status" value="1"/>
</dbReference>
<name>A0A4R2TP76_9FIRM</name>
<dbReference type="AlphaFoldDB" id="A0A4R2TP76"/>
<dbReference type="PROSITE" id="PS50198">
    <property type="entry name" value="PPIC_PPIASE_2"/>
    <property type="match status" value="1"/>
</dbReference>